<dbReference type="InterPro" id="IPR016035">
    <property type="entry name" value="Acyl_Trfase/lysoPLipase"/>
</dbReference>
<dbReference type="InterPro" id="IPR002641">
    <property type="entry name" value="PNPLA_dom"/>
</dbReference>
<evidence type="ECO:0000313" key="7">
    <source>
        <dbReference type="Proteomes" id="UP000076574"/>
    </source>
</evidence>
<dbReference type="EMBL" id="LVYV01000045">
    <property type="protein sequence ID" value="KZD21547.1"/>
    <property type="molecule type" value="Genomic_DNA"/>
</dbReference>
<dbReference type="PANTHER" id="PTHR14226:SF74">
    <property type="entry name" value="BLR4684 PROTEIN"/>
    <property type="match status" value="1"/>
</dbReference>
<evidence type="ECO:0000256" key="4">
    <source>
        <dbReference type="PROSITE-ProRule" id="PRU01161"/>
    </source>
</evidence>
<gene>
    <name evidence="6" type="ORF">A4A58_14455</name>
</gene>
<evidence type="ECO:0000259" key="5">
    <source>
        <dbReference type="PROSITE" id="PS51635"/>
    </source>
</evidence>
<dbReference type="AlphaFoldDB" id="A0A163XXY0"/>
<dbReference type="Gene3D" id="3.40.1090.10">
    <property type="entry name" value="Cytosolic phospholipase A2 catalytic domain"/>
    <property type="match status" value="1"/>
</dbReference>
<accession>A0A163XXY0</accession>
<dbReference type="PROSITE" id="PS51635">
    <property type="entry name" value="PNPLA"/>
    <property type="match status" value="1"/>
</dbReference>
<dbReference type="Pfam" id="PF01734">
    <property type="entry name" value="Patatin"/>
    <property type="match status" value="1"/>
</dbReference>
<evidence type="ECO:0000313" key="6">
    <source>
        <dbReference type="EMBL" id="KZD21547.1"/>
    </source>
</evidence>
<organism evidence="6 7">
    <name type="scientific">Tardiphaga robiniae</name>
    <dbReference type="NCBI Taxonomy" id="943830"/>
    <lineage>
        <taxon>Bacteria</taxon>
        <taxon>Pseudomonadati</taxon>
        <taxon>Pseudomonadota</taxon>
        <taxon>Alphaproteobacteria</taxon>
        <taxon>Hyphomicrobiales</taxon>
        <taxon>Nitrobacteraceae</taxon>
        <taxon>Tardiphaga</taxon>
    </lineage>
</organism>
<sequence>MHGHPWRPSVSLLVAAALSLLVAGCSSLPRTPYSVTDASSARVLDLTDLRRYADEPASTFRSGQNQVALRGPRTYLALSGGGADGAYGAGVLNGWTEAGTRPTFSMVSGVSTGALIAPFAFLGPDYDATLRDVYTSGVAASLLDAPNPFNAIFGSGLFGNTRLRELVAKYIDETFVAAVAAEHAKGRMLFVVTTNLDSQRTAIWDMGRIASLRTPEALNLFRDVVAASASLPVVFPPMLVTAEANGKRFEEMHVDGGVTAPVLTLPEAFLLRDATFASAGKLQLYVLINNKIEREFQVIPNSTIEIAARASSTVTKIQTRSILYNTYAFARRNKFGFNLTYIEGDRPPSPMSGFDTAYMRALFQYGYERARGNRLWSKSPPSDDQDSVAASHTAITRQVASGN</sequence>
<dbReference type="PROSITE" id="PS51257">
    <property type="entry name" value="PROKAR_LIPOPROTEIN"/>
    <property type="match status" value="1"/>
</dbReference>
<dbReference type="InterPro" id="IPR050301">
    <property type="entry name" value="NTE"/>
</dbReference>
<reference evidence="6 7" key="1">
    <citation type="submission" date="2016-03" db="EMBL/GenBank/DDBJ databases">
        <title>Microsymbionts genomes from the relict species Vavilovia formosa (Stev.) Fed.</title>
        <authorList>
            <person name="Kopat V."/>
            <person name="Chirak E."/>
            <person name="Kimeklis A."/>
            <person name="Andronov E."/>
        </authorList>
    </citation>
    <scope>NUCLEOTIDE SEQUENCE [LARGE SCALE GENOMIC DNA]</scope>
    <source>
        <strain evidence="6 7">Vaf07</strain>
    </source>
</reference>
<keyword evidence="2 4" id="KW-0442">Lipid degradation</keyword>
<proteinExistence type="predicted"/>
<feature type="short sequence motif" description="GXSXG" evidence="4">
    <location>
        <begin position="109"/>
        <end position="113"/>
    </location>
</feature>
<keyword evidence="3 4" id="KW-0443">Lipid metabolism</keyword>
<dbReference type="GO" id="GO:0016787">
    <property type="term" value="F:hydrolase activity"/>
    <property type="evidence" value="ECO:0007669"/>
    <property type="project" value="UniProtKB-UniRule"/>
</dbReference>
<feature type="short sequence motif" description="GXGXXG" evidence="4">
    <location>
        <begin position="80"/>
        <end position="85"/>
    </location>
</feature>
<evidence type="ECO:0000256" key="2">
    <source>
        <dbReference type="ARBA" id="ARBA00022963"/>
    </source>
</evidence>
<feature type="active site" description="Proton acceptor" evidence="4">
    <location>
        <position position="255"/>
    </location>
</feature>
<dbReference type="SUPFAM" id="SSF52151">
    <property type="entry name" value="FabD/lysophospholipase-like"/>
    <property type="match status" value="1"/>
</dbReference>
<feature type="domain" description="PNPLA" evidence="5">
    <location>
        <begin position="76"/>
        <end position="271"/>
    </location>
</feature>
<feature type="active site" description="Nucleophile" evidence="4">
    <location>
        <position position="111"/>
    </location>
</feature>
<comment type="caution">
    <text evidence="6">The sequence shown here is derived from an EMBL/GenBank/DDBJ whole genome shotgun (WGS) entry which is preliminary data.</text>
</comment>
<dbReference type="RefSeq" id="WP_068736778.1">
    <property type="nucleotide sequence ID" value="NZ_LVYV01000045.1"/>
</dbReference>
<protein>
    <submittedName>
        <fullName evidence="6">Alpha/beta hydrolase</fullName>
    </submittedName>
</protein>
<evidence type="ECO:0000256" key="3">
    <source>
        <dbReference type="ARBA" id="ARBA00023098"/>
    </source>
</evidence>
<evidence type="ECO:0000256" key="1">
    <source>
        <dbReference type="ARBA" id="ARBA00022801"/>
    </source>
</evidence>
<dbReference type="OrthoDB" id="323481at2"/>
<name>A0A163XXY0_9BRAD</name>
<dbReference type="Proteomes" id="UP000076574">
    <property type="component" value="Unassembled WGS sequence"/>
</dbReference>
<feature type="short sequence motif" description="DGA/G" evidence="4">
    <location>
        <begin position="255"/>
        <end position="257"/>
    </location>
</feature>
<dbReference type="STRING" id="943830.A4A58_14455"/>
<dbReference type="PANTHER" id="PTHR14226">
    <property type="entry name" value="NEUROPATHY TARGET ESTERASE/SWISS CHEESE D.MELANOGASTER"/>
    <property type="match status" value="1"/>
</dbReference>
<keyword evidence="1 4" id="KW-0378">Hydrolase</keyword>
<dbReference type="GO" id="GO:0016042">
    <property type="term" value="P:lipid catabolic process"/>
    <property type="evidence" value="ECO:0007669"/>
    <property type="project" value="UniProtKB-UniRule"/>
</dbReference>
<keyword evidence="7" id="KW-1185">Reference proteome</keyword>